<keyword evidence="3 10" id="KW-0328">Glycosyltransferase</keyword>
<evidence type="ECO:0000256" key="7">
    <source>
        <dbReference type="ARBA" id="ARBA00022989"/>
    </source>
</evidence>
<dbReference type="AlphaFoldDB" id="K1Q705"/>
<protein>
    <recommendedName>
        <fullName evidence="10">Hexosyltransferase</fullName>
        <ecNumber evidence="10">2.4.1.-</ecNumber>
    </recommendedName>
</protein>
<dbReference type="GO" id="GO:0006493">
    <property type="term" value="P:protein O-linked glycosylation"/>
    <property type="evidence" value="ECO:0007669"/>
    <property type="project" value="TreeGrafter"/>
</dbReference>
<evidence type="ECO:0000256" key="3">
    <source>
        <dbReference type="ARBA" id="ARBA00022676"/>
    </source>
</evidence>
<keyword evidence="9" id="KW-0472">Membrane</keyword>
<accession>K1Q705</accession>
<organism evidence="11">
    <name type="scientific">Magallana gigas</name>
    <name type="common">Pacific oyster</name>
    <name type="synonym">Crassostrea gigas</name>
    <dbReference type="NCBI Taxonomy" id="29159"/>
    <lineage>
        <taxon>Eukaryota</taxon>
        <taxon>Metazoa</taxon>
        <taxon>Spiralia</taxon>
        <taxon>Lophotrochozoa</taxon>
        <taxon>Mollusca</taxon>
        <taxon>Bivalvia</taxon>
        <taxon>Autobranchia</taxon>
        <taxon>Pteriomorphia</taxon>
        <taxon>Ostreida</taxon>
        <taxon>Ostreoidea</taxon>
        <taxon>Ostreidae</taxon>
        <taxon>Magallana</taxon>
    </lineage>
</organism>
<keyword evidence="6" id="KW-0735">Signal-anchor</keyword>
<evidence type="ECO:0000256" key="5">
    <source>
        <dbReference type="ARBA" id="ARBA00022692"/>
    </source>
</evidence>
<dbReference type="EC" id="2.4.1.-" evidence="10"/>
<keyword evidence="7" id="KW-1133">Transmembrane helix</keyword>
<dbReference type="Pfam" id="PF01762">
    <property type="entry name" value="Galactosyl_T"/>
    <property type="match status" value="1"/>
</dbReference>
<dbReference type="InterPro" id="IPR002659">
    <property type="entry name" value="Glyco_trans_31"/>
</dbReference>
<evidence type="ECO:0000256" key="2">
    <source>
        <dbReference type="ARBA" id="ARBA00008661"/>
    </source>
</evidence>
<sequence>MVPTKDPVELDLAMDAEVDIEEIDIPSYDMDITLMKAVDKLVRRESTDLKPVNLKKFRYMLTPGHKCEFRERTTNFSRVLVLVKSAPDHQRLRRWLRLLMNDTIGILSNNVKMFFLLGYSRELNNDIRSESEKYDDIIQKNFIDSYRNLTYKTQMAYEWASMYCSSADFVLFQDDDFFANIKNVVEFLSEQLTPEELFTGHVVEAGSTVIRDRASKWFVSNIAFSNNMFPAYFPGGSYIASSQIVERLSFAFPFVPLEKEHLPHGDLSTFLSVIKNYLQAFVFKKEEVEKVKKFATENGLSCSAQYTSSYDFVEVELEDPKQVYRIKLVYGLMNVLPEKVQIEEDSETQQDIKQWKSLLLSKPLYDSFSQIVKDILD</sequence>
<evidence type="ECO:0000256" key="9">
    <source>
        <dbReference type="ARBA" id="ARBA00023136"/>
    </source>
</evidence>
<reference evidence="11" key="1">
    <citation type="journal article" date="2012" name="Nature">
        <title>The oyster genome reveals stress adaptation and complexity of shell formation.</title>
        <authorList>
            <person name="Zhang G."/>
            <person name="Fang X."/>
            <person name="Guo X."/>
            <person name="Li L."/>
            <person name="Luo R."/>
            <person name="Xu F."/>
            <person name="Yang P."/>
            <person name="Zhang L."/>
            <person name="Wang X."/>
            <person name="Qi H."/>
            <person name="Xiong Z."/>
            <person name="Que H."/>
            <person name="Xie Y."/>
            <person name="Holland P.W."/>
            <person name="Paps J."/>
            <person name="Zhu Y."/>
            <person name="Wu F."/>
            <person name="Chen Y."/>
            <person name="Wang J."/>
            <person name="Peng C."/>
            <person name="Meng J."/>
            <person name="Yang L."/>
            <person name="Liu J."/>
            <person name="Wen B."/>
            <person name="Zhang N."/>
            <person name="Huang Z."/>
            <person name="Zhu Q."/>
            <person name="Feng Y."/>
            <person name="Mount A."/>
            <person name="Hedgecock D."/>
            <person name="Xu Z."/>
            <person name="Liu Y."/>
            <person name="Domazet-Loso T."/>
            <person name="Du Y."/>
            <person name="Sun X."/>
            <person name="Zhang S."/>
            <person name="Liu B."/>
            <person name="Cheng P."/>
            <person name="Jiang X."/>
            <person name="Li J."/>
            <person name="Fan D."/>
            <person name="Wang W."/>
            <person name="Fu W."/>
            <person name="Wang T."/>
            <person name="Wang B."/>
            <person name="Zhang J."/>
            <person name="Peng Z."/>
            <person name="Li Y."/>
            <person name="Li N."/>
            <person name="Wang J."/>
            <person name="Chen M."/>
            <person name="He Y."/>
            <person name="Tan F."/>
            <person name="Song X."/>
            <person name="Zheng Q."/>
            <person name="Huang R."/>
            <person name="Yang H."/>
            <person name="Du X."/>
            <person name="Chen L."/>
            <person name="Yang M."/>
            <person name="Gaffney P.M."/>
            <person name="Wang S."/>
            <person name="Luo L."/>
            <person name="She Z."/>
            <person name="Ming Y."/>
            <person name="Huang W."/>
            <person name="Zhang S."/>
            <person name="Huang B."/>
            <person name="Zhang Y."/>
            <person name="Qu T."/>
            <person name="Ni P."/>
            <person name="Miao G."/>
            <person name="Wang J."/>
            <person name="Wang Q."/>
            <person name="Steinberg C.E."/>
            <person name="Wang H."/>
            <person name="Li N."/>
            <person name="Qian L."/>
            <person name="Zhang G."/>
            <person name="Li Y."/>
            <person name="Yang H."/>
            <person name="Liu X."/>
            <person name="Wang J."/>
            <person name="Yin Y."/>
            <person name="Wang J."/>
        </authorList>
    </citation>
    <scope>NUCLEOTIDE SEQUENCE [LARGE SCALE GENOMIC DNA]</scope>
    <source>
        <strain evidence="11">05x7-T-G4-1.051#20</strain>
    </source>
</reference>
<evidence type="ECO:0000256" key="1">
    <source>
        <dbReference type="ARBA" id="ARBA00004323"/>
    </source>
</evidence>
<dbReference type="GO" id="GO:0016758">
    <property type="term" value="F:hexosyltransferase activity"/>
    <property type="evidence" value="ECO:0007669"/>
    <property type="project" value="InterPro"/>
</dbReference>
<keyword evidence="5" id="KW-0812">Transmembrane</keyword>
<evidence type="ECO:0000313" key="11">
    <source>
        <dbReference type="EMBL" id="EKC24610.1"/>
    </source>
</evidence>
<dbReference type="HOGENOM" id="CLU_734152_0_0_1"/>
<gene>
    <name evidence="11" type="ORF">CGI_10024399</name>
</gene>
<comment type="subcellular location">
    <subcellularLocation>
        <location evidence="1 10">Golgi apparatus membrane</location>
        <topology evidence="1 10">Single-pass type II membrane protein</topology>
    </subcellularLocation>
</comment>
<dbReference type="GO" id="GO:0000139">
    <property type="term" value="C:Golgi membrane"/>
    <property type="evidence" value="ECO:0007669"/>
    <property type="project" value="UniProtKB-SubCell"/>
</dbReference>
<keyword evidence="4 11" id="KW-0808">Transferase</keyword>
<name>K1Q705_MAGGI</name>
<keyword evidence="8 10" id="KW-0333">Golgi apparatus</keyword>
<dbReference type="Gene3D" id="3.90.550.50">
    <property type="match status" value="1"/>
</dbReference>
<evidence type="ECO:0000256" key="6">
    <source>
        <dbReference type="ARBA" id="ARBA00022968"/>
    </source>
</evidence>
<evidence type="ECO:0000256" key="8">
    <source>
        <dbReference type="ARBA" id="ARBA00023034"/>
    </source>
</evidence>
<dbReference type="PANTHER" id="PTHR11214:SF3">
    <property type="entry name" value="BETA-1,3-GALACTOSYLTRANSFERASE 6"/>
    <property type="match status" value="1"/>
</dbReference>
<dbReference type="InParanoid" id="K1Q705"/>
<evidence type="ECO:0000256" key="4">
    <source>
        <dbReference type="ARBA" id="ARBA00022679"/>
    </source>
</evidence>
<comment type="similarity">
    <text evidence="2 10">Belongs to the glycosyltransferase 31 family.</text>
</comment>
<dbReference type="EMBL" id="JH817706">
    <property type="protein sequence ID" value="EKC24610.1"/>
    <property type="molecule type" value="Genomic_DNA"/>
</dbReference>
<dbReference type="PANTHER" id="PTHR11214">
    <property type="entry name" value="BETA-1,3-N-ACETYLGLUCOSAMINYLTRANSFERASE"/>
    <property type="match status" value="1"/>
</dbReference>
<evidence type="ECO:0000256" key="10">
    <source>
        <dbReference type="RuleBase" id="RU363063"/>
    </source>
</evidence>
<proteinExistence type="inferred from homology"/>